<keyword evidence="2" id="KW-0808">Transferase</keyword>
<evidence type="ECO:0000313" key="2">
    <source>
        <dbReference type="EMBL" id="CRL41788.1"/>
    </source>
</evidence>
<dbReference type="Proteomes" id="UP000283738">
    <property type="component" value="Unassembled WGS sequence"/>
</dbReference>
<accession>A0A0M6WWK2</accession>
<dbReference type="Proteomes" id="UP000285820">
    <property type="component" value="Unassembled WGS sequence"/>
</dbReference>
<dbReference type="PROSITE" id="PS51186">
    <property type="entry name" value="GNAT"/>
    <property type="match status" value="1"/>
</dbReference>
<evidence type="ECO:0000313" key="5">
    <source>
        <dbReference type="EMBL" id="RGQ51819.1"/>
    </source>
</evidence>
<sequence>MVCLEKLDRSDFEEVYRIMEQSFPADERRKKEGQQKLLDEEKYELLGVRNEGGLLAFLAVWEFAEFVFIEHFAVSEKARNSGIGGKMLEELARQKAGKVVLEVELPEDSLKKRRIGFYERHGFTFNEYPYIQPPMGEDRHEIPLRIMSAPEPLSEDEFQSVRTELYESVYHYVCEE</sequence>
<dbReference type="EMBL" id="CYXX01000002">
    <property type="protein sequence ID" value="CUM75276.1"/>
    <property type="molecule type" value="Genomic_DNA"/>
</dbReference>
<dbReference type="GO" id="GO:0016747">
    <property type="term" value="F:acyltransferase activity, transferring groups other than amino-acyl groups"/>
    <property type="evidence" value="ECO:0007669"/>
    <property type="project" value="InterPro"/>
</dbReference>
<evidence type="ECO:0000313" key="6">
    <source>
        <dbReference type="EMBL" id="RGR64994.1"/>
    </source>
</evidence>
<reference evidence="2" key="1">
    <citation type="submission" date="2015-05" db="EMBL/GenBank/DDBJ databases">
        <authorList>
            <person name="Wang D.B."/>
            <person name="Wang M."/>
        </authorList>
    </citation>
    <scope>NUCLEOTIDE SEQUENCE [LARGE SCALE GENOMIC DNA]</scope>
    <source>
        <strain evidence="2">L1-83</strain>
    </source>
</reference>
<dbReference type="InterPro" id="IPR000182">
    <property type="entry name" value="GNAT_dom"/>
</dbReference>
<organism evidence="2 9">
    <name type="scientific">Roseburia inulinivorans</name>
    <dbReference type="NCBI Taxonomy" id="360807"/>
    <lineage>
        <taxon>Bacteria</taxon>
        <taxon>Bacillati</taxon>
        <taxon>Bacillota</taxon>
        <taxon>Clostridia</taxon>
        <taxon>Lachnospirales</taxon>
        <taxon>Lachnospiraceae</taxon>
        <taxon>Roseburia</taxon>
    </lineage>
</organism>
<dbReference type="EMBL" id="CYYR01000002">
    <property type="protein sequence ID" value="CUN44099.1"/>
    <property type="molecule type" value="Genomic_DNA"/>
</dbReference>
<evidence type="ECO:0000313" key="12">
    <source>
        <dbReference type="Proteomes" id="UP000283492"/>
    </source>
</evidence>
<evidence type="ECO:0000313" key="8">
    <source>
        <dbReference type="EMBL" id="RHE93964.1"/>
    </source>
</evidence>
<keyword evidence="9" id="KW-1185">Reference proteome</keyword>
<evidence type="ECO:0000313" key="3">
    <source>
        <dbReference type="EMBL" id="CUM75276.1"/>
    </source>
</evidence>
<dbReference type="EMBL" id="QSFX01000001">
    <property type="protein sequence ID" value="RHA91974.1"/>
    <property type="molecule type" value="Genomic_DNA"/>
</dbReference>
<dbReference type="EMBL" id="QRUN01000034">
    <property type="protein sequence ID" value="RGR64994.1"/>
    <property type="molecule type" value="Genomic_DNA"/>
</dbReference>
<evidence type="ECO:0000259" key="1">
    <source>
        <dbReference type="PROSITE" id="PS51186"/>
    </source>
</evidence>
<gene>
    <name evidence="8" type="ORF">DW707_14370</name>
    <name evidence="7" type="ORF">DW914_02010</name>
    <name evidence="6" type="ORF">DWY29_15235</name>
    <name evidence="5" type="ORF">DWY96_05510</name>
    <name evidence="4" type="ORF">ERS852392_00368</name>
    <name evidence="3" type="ORF">ERS852444_00311</name>
    <name evidence="2" type="ORF">RIL183_29711</name>
</gene>
<reference evidence="12 13" key="3">
    <citation type="submission" date="2018-08" db="EMBL/GenBank/DDBJ databases">
        <title>A genome reference for cultivated species of the human gut microbiota.</title>
        <authorList>
            <person name="Zou Y."/>
            <person name="Xue W."/>
            <person name="Luo G."/>
        </authorList>
    </citation>
    <scope>NUCLEOTIDE SEQUENCE [LARGE SCALE GENOMIC DNA]</scope>
    <source>
        <strain evidence="6 14">AF24-4</strain>
        <strain evidence="5 13">AF28-15</strain>
        <strain evidence="8 15">AM27-11</strain>
        <strain evidence="7 12">AM42-1AC</strain>
    </source>
</reference>
<dbReference type="AlphaFoldDB" id="A0A0M6WWK2"/>
<evidence type="ECO:0000313" key="15">
    <source>
        <dbReference type="Proteomes" id="UP000286271"/>
    </source>
</evidence>
<dbReference type="Proteomes" id="UP000283492">
    <property type="component" value="Unassembled WGS sequence"/>
</dbReference>
<dbReference type="Proteomes" id="UP000286271">
    <property type="component" value="Unassembled WGS sequence"/>
</dbReference>
<reference evidence="9" key="2">
    <citation type="submission" date="2015-05" db="EMBL/GenBank/DDBJ databases">
        <authorList>
            <consortium name="Pathogen Informatics"/>
        </authorList>
    </citation>
    <scope>NUCLEOTIDE SEQUENCE [LARGE SCALE GENOMIC DNA]</scope>
    <source>
        <strain evidence="4 10">2789STDY5608835</strain>
        <strain evidence="3 11">2789STDY5608887</strain>
        <strain evidence="9">L1-83</strain>
    </source>
</reference>
<evidence type="ECO:0000313" key="11">
    <source>
        <dbReference type="Proteomes" id="UP000095453"/>
    </source>
</evidence>
<evidence type="ECO:0000313" key="13">
    <source>
        <dbReference type="Proteomes" id="UP000283738"/>
    </source>
</evidence>
<protein>
    <submittedName>
        <fullName evidence="2">GNAT family acetyltransferase protein</fullName>
    </submittedName>
    <submittedName>
        <fullName evidence="5">N-acetyltransferase</fullName>
    </submittedName>
    <submittedName>
        <fullName evidence="3">Ribosomal-protein-alanine acetyltransferase</fullName>
    </submittedName>
</protein>
<dbReference type="Proteomes" id="UP000095453">
    <property type="component" value="Unassembled WGS sequence"/>
</dbReference>
<evidence type="ECO:0000313" key="10">
    <source>
        <dbReference type="Proteomes" id="UP000095395"/>
    </source>
</evidence>
<feature type="domain" description="N-acetyltransferase" evidence="1">
    <location>
        <begin position="2"/>
        <end position="145"/>
    </location>
</feature>
<dbReference type="SUPFAM" id="SSF55729">
    <property type="entry name" value="Acyl-CoA N-acyltransferases (Nat)"/>
    <property type="match status" value="1"/>
</dbReference>
<dbReference type="EMBL" id="CVRS01000094">
    <property type="protein sequence ID" value="CRL41788.1"/>
    <property type="molecule type" value="Genomic_DNA"/>
</dbReference>
<evidence type="ECO:0000313" key="7">
    <source>
        <dbReference type="EMBL" id="RHA91974.1"/>
    </source>
</evidence>
<dbReference type="EMBL" id="QSKW01000028">
    <property type="protein sequence ID" value="RHE93964.1"/>
    <property type="molecule type" value="Genomic_DNA"/>
</dbReference>
<dbReference type="RefSeq" id="WP_021922440.1">
    <property type="nucleotide sequence ID" value="NZ_CABJFX010000001.1"/>
</dbReference>
<dbReference type="Pfam" id="PF13508">
    <property type="entry name" value="Acetyltransf_7"/>
    <property type="match status" value="1"/>
</dbReference>
<dbReference type="InterPro" id="IPR016181">
    <property type="entry name" value="Acyl_CoA_acyltransferase"/>
</dbReference>
<dbReference type="Proteomes" id="UP000095395">
    <property type="component" value="Unassembled WGS sequence"/>
</dbReference>
<evidence type="ECO:0000313" key="14">
    <source>
        <dbReference type="Proteomes" id="UP000285820"/>
    </source>
</evidence>
<dbReference type="Gene3D" id="3.40.630.30">
    <property type="match status" value="1"/>
</dbReference>
<dbReference type="STRING" id="360807.ERS852392_00368"/>
<proteinExistence type="predicted"/>
<evidence type="ECO:0000313" key="9">
    <source>
        <dbReference type="Proteomes" id="UP000049828"/>
    </source>
</evidence>
<dbReference type="OrthoDB" id="9127144at2"/>
<dbReference type="EMBL" id="QRTF01000008">
    <property type="protein sequence ID" value="RGQ51819.1"/>
    <property type="molecule type" value="Genomic_DNA"/>
</dbReference>
<dbReference type="CDD" id="cd04301">
    <property type="entry name" value="NAT_SF"/>
    <property type="match status" value="1"/>
</dbReference>
<evidence type="ECO:0000313" key="4">
    <source>
        <dbReference type="EMBL" id="CUN44099.1"/>
    </source>
</evidence>
<dbReference type="Proteomes" id="UP000049828">
    <property type="component" value="Unassembled WGS sequence"/>
</dbReference>
<name>A0A0M6WWK2_9FIRM</name>